<evidence type="ECO:0000256" key="3">
    <source>
        <dbReference type="SAM" id="Phobius"/>
    </source>
</evidence>
<feature type="transmembrane region" description="Helical" evidence="3">
    <location>
        <begin position="566"/>
        <end position="587"/>
    </location>
</feature>
<feature type="region of interest" description="Disordered" evidence="2">
    <location>
        <begin position="171"/>
        <end position="246"/>
    </location>
</feature>
<keyword evidence="3" id="KW-0472">Membrane</keyword>
<proteinExistence type="predicted"/>
<sequence length="659" mass="79207">MKQKATVTRALRSLLATTPTVHSGTYFTVHPHPNPTRLHNVRRRRLAARGREALRHPMRSSPQSRPSLERQPRAFREMAERRQKQQTCRAVRWRQRKLDRLERLKERLRERSAEKEFLHNLEHLLEEEERDRLRLEKNWRFFMTSVRLKWQSSKLFIKIRRAILARPRRSLEVRHSVSQPQRNPQQQQEERSRAEPQKEFAQPGQEPQEEQQPHNVRRRRLAARGREALRHSKRSPPQSPPNMERQRRAVLDWLERLRERSAQREFLPPDWEGVSALALYQPQQVEPFLVQLSHLQYEESLCRCEIEDDHDVQRHQMVLVAEEQRQEWFLGQFACIQAVENQFRCEIEDECYAERHQMLLVAGKQRQELFRAEFARLLESERRCRVLTEWDEFEERGQLYGHARRHRPVSDTLDSIQVKERVSRLELEAQYYDQRHNMEFLCKKQMELLPPPALVRIQHLENLFRWEIERGEDLDRVWLKHKTRVWETTRPKGPEAEPRHIGVVHEDAQKDFLASLARLQEEEEQERLAIERERQDSVEALLVEQIRLEEEHRRWPDAHQETFGQFCVRILAMTILSLLPLVVYLQLTGGDVVPLPLSFAAAMILLWVAGLPPFRPERRRQPQPVRPPLPVRPPPPVRQPLPVRRYIRFFRLRLEPRRH</sequence>
<dbReference type="VEuPathDB" id="TriTrypDB:ADEAN_000909900"/>
<dbReference type="AlphaFoldDB" id="A0A7G2CQZ8"/>
<reference evidence="4 5" key="1">
    <citation type="submission" date="2020-08" db="EMBL/GenBank/DDBJ databases">
        <authorList>
            <person name="Newling K."/>
            <person name="Davey J."/>
            <person name="Forrester S."/>
        </authorList>
    </citation>
    <scope>NUCLEOTIDE SEQUENCE [LARGE SCALE GENOMIC DNA]</scope>
    <source>
        <strain evidence="5">Crithidia deanei Carvalho (ATCC PRA-265)</strain>
    </source>
</reference>
<protein>
    <submittedName>
        <fullName evidence="4">Uncharacterized protein</fullName>
    </submittedName>
</protein>
<keyword evidence="3" id="KW-0812">Transmembrane</keyword>
<accession>A0A7G2CQZ8</accession>
<name>A0A7G2CQZ8_9TRYP</name>
<feature type="compositionally biased region" description="Low complexity" evidence="2">
    <location>
        <begin position="178"/>
        <end position="187"/>
    </location>
</feature>
<keyword evidence="5" id="KW-1185">Reference proteome</keyword>
<evidence type="ECO:0000313" key="4">
    <source>
        <dbReference type="EMBL" id="CAD2221567.1"/>
    </source>
</evidence>
<evidence type="ECO:0000313" key="5">
    <source>
        <dbReference type="Proteomes" id="UP000515908"/>
    </source>
</evidence>
<dbReference type="EMBL" id="LR877165">
    <property type="protein sequence ID" value="CAD2221567.1"/>
    <property type="molecule type" value="Genomic_DNA"/>
</dbReference>
<keyword evidence="1" id="KW-0175">Coiled coil</keyword>
<feature type="region of interest" description="Disordered" evidence="2">
    <location>
        <begin position="618"/>
        <end position="637"/>
    </location>
</feature>
<evidence type="ECO:0000256" key="2">
    <source>
        <dbReference type="SAM" id="MobiDB-lite"/>
    </source>
</evidence>
<organism evidence="4 5">
    <name type="scientific">Angomonas deanei</name>
    <dbReference type="NCBI Taxonomy" id="59799"/>
    <lineage>
        <taxon>Eukaryota</taxon>
        <taxon>Discoba</taxon>
        <taxon>Euglenozoa</taxon>
        <taxon>Kinetoplastea</taxon>
        <taxon>Metakinetoplastina</taxon>
        <taxon>Trypanosomatida</taxon>
        <taxon>Trypanosomatidae</taxon>
        <taxon>Strigomonadinae</taxon>
        <taxon>Angomonas</taxon>
    </lineage>
</organism>
<evidence type="ECO:0000256" key="1">
    <source>
        <dbReference type="SAM" id="Coils"/>
    </source>
</evidence>
<keyword evidence="3" id="KW-1133">Transmembrane helix</keyword>
<feature type="coiled-coil region" evidence="1">
    <location>
        <begin position="91"/>
        <end position="138"/>
    </location>
</feature>
<gene>
    <name evidence="4" type="ORF">ADEAN_000909900</name>
</gene>
<feature type="compositionally biased region" description="Basic and acidic residues" evidence="2">
    <location>
        <begin position="188"/>
        <end position="198"/>
    </location>
</feature>
<dbReference type="Proteomes" id="UP000515908">
    <property type="component" value="Chromosome 21"/>
</dbReference>
<feature type="region of interest" description="Disordered" evidence="2">
    <location>
        <begin position="51"/>
        <end position="70"/>
    </location>
</feature>
<feature type="transmembrane region" description="Helical" evidence="3">
    <location>
        <begin position="593"/>
        <end position="611"/>
    </location>
</feature>
<feature type="compositionally biased region" description="Pro residues" evidence="2">
    <location>
        <begin position="624"/>
        <end position="637"/>
    </location>
</feature>